<dbReference type="FunFam" id="1.10.150.570:FF:000001">
    <property type="entry name" value="tRNA uridine 5-carboxymethylaminomethyl modification enzyme MnmG"/>
    <property type="match status" value="1"/>
</dbReference>
<dbReference type="GO" id="GO:0050660">
    <property type="term" value="F:flavin adenine dinucleotide binding"/>
    <property type="evidence" value="ECO:0007669"/>
    <property type="project" value="UniProtKB-UniRule"/>
</dbReference>
<evidence type="ECO:0000259" key="13">
    <source>
        <dbReference type="SMART" id="SM01228"/>
    </source>
</evidence>
<protein>
    <recommendedName>
        <fullName evidence="4 12">tRNA uridine 5-carboxymethylaminomethyl modification enzyme MnmG</fullName>
    </recommendedName>
    <alternativeName>
        <fullName evidence="11 12">Glucose-inhibited division protein A</fullName>
    </alternativeName>
</protein>
<dbReference type="AlphaFoldDB" id="D9QUM7"/>
<proteinExistence type="inferred from homology"/>
<evidence type="ECO:0000256" key="1">
    <source>
        <dbReference type="ARBA" id="ARBA00001974"/>
    </source>
</evidence>
<dbReference type="InterPro" id="IPR004416">
    <property type="entry name" value="MnmG"/>
</dbReference>
<dbReference type="SMART" id="SM01228">
    <property type="entry name" value="GIDA_assoc_3"/>
    <property type="match status" value="1"/>
</dbReference>
<dbReference type="InterPro" id="IPR026904">
    <property type="entry name" value="MnmG_C"/>
</dbReference>
<feature type="domain" description="tRNA uridine 5-carboxymethylaminomethyl modification enzyme C-terminal subdomain" evidence="13">
    <location>
        <begin position="543"/>
        <end position="614"/>
    </location>
</feature>
<sequence>MKNYDIIVVGTGHAGCEAALAAARLDCKTLVLTVDLDNVALMPCNPAVGGPAKSQMVREIDALGGEIAKNLDRSFIQLRRLNTGKGPAVQALRAQVDKKDYSLNMKQVLEEEDNLELRQGIVTELLIENDKVEGVKLKTGIEFYSQKVILTTGTFLKGSIIIGDYSFNSGPHNQFPANALSNNLEELGFEIRRFKTGTPPRIDKRTVDFSKLEEQPGIDEDVSFSFADIASAEQKDQISCWLTETNQETHQLIRENIDRSPLYGGVIEGQGPRYCPSIEDKVMQFPDKKSHQLFLEPEGEYIYEMYLAGFSTSLPEDVQIEMLHTLPGFEEAEIMRPGYAIEYDCINPLQLKPTLETKLITGLYTAGQINGTSGYEEAAGQGLMAGINAVQRLKGEEPVILLRSEAYIGVLIDDLVTQGTQEPYRMLTSRAEYRLLLRHDNADLRLTPLGYELGLISEDRYRDFIDKKEAIEAEKKRLKEVKLHPDDDVQATLKELGSTGINNVDTLARLLRRPELDYESLAALDSDRPELSSEVKEEVEIQLKYEGYINRQLKQVENQQELDGQKIPQDIDYSEISGLSDESLEKLDKIRPMSVGQAARISGVKPADISLLTVYLEKLNQTNKKGETNED</sequence>
<dbReference type="InterPro" id="IPR036188">
    <property type="entry name" value="FAD/NAD-bd_sf"/>
</dbReference>
<evidence type="ECO:0000256" key="9">
    <source>
        <dbReference type="ARBA" id="ARBA00023027"/>
    </source>
</evidence>
<evidence type="ECO:0000256" key="7">
    <source>
        <dbReference type="ARBA" id="ARBA00022694"/>
    </source>
</evidence>
<evidence type="ECO:0000256" key="3">
    <source>
        <dbReference type="ARBA" id="ARBA00007653"/>
    </source>
</evidence>
<dbReference type="PROSITE" id="PS01281">
    <property type="entry name" value="GIDA_2"/>
    <property type="match status" value="1"/>
</dbReference>
<feature type="binding site" evidence="12">
    <location>
        <begin position="10"/>
        <end position="15"/>
    </location>
    <ligand>
        <name>FAD</name>
        <dbReference type="ChEBI" id="CHEBI:57692"/>
    </ligand>
</feature>
<dbReference type="PANTHER" id="PTHR11806:SF0">
    <property type="entry name" value="PROTEIN MTO1 HOMOLOG, MITOCHONDRIAL"/>
    <property type="match status" value="1"/>
</dbReference>
<dbReference type="Pfam" id="PF13932">
    <property type="entry name" value="SAM_GIDA_C"/>
    <property type="match status" value="1"/>
</dbReference>
<keyword evidence="8 12" id="KW-0274">FAD</keyword>
<dbReference type="Gene3D" id="1.10.150.570">
    <property type="entry name" value="GidA associated domain, C-terminal subdomain"/>
    <property type="match status" value="1"/>
</dbReference>
<evidence type="ECO:0000256" key="6">
    <source>
        <dbReference type="ARBA" id="ARBA00022630"/>
    </source>
</evidence>
<dbReference type="Pfam" id="PF01134">
    <property type="entry name" value="GIDA"/>
    <property type="match status" value="1"/>
</dbReference>
<evidence type="ECO:0000256" key="12">
    <source>
        <dbReference type="HAMAP-Rule" id="MF_00129"/>
    </source>
</evidence>
<dbReference type="HAMAP" id="MF_00129">
    <property type="entry name" value="MnmG_GidA"/>
    <property type="match status" value="1"/>
</dbReference>
<dbReference type="GO" id="GO:0005829">
    <property type="term" value="C:cytosol"/>
    <property type="evidence" value="ECO:0007669"/>
    <property type="project" value="TreeGrafter"/>
</dbReference>
<dbReference type="InterPro" id="IPR049312">
    <property type="entry name" value="GIDA_C_N"/>
</dbReference>
<evidence type="ECO:0000256" key="8">
    <source>
        <dbReference type="ARBA" id="ARBA00022827"/>
    </source>
</evidence>
<evidence type="ECO:0000313" key="15">
    <source>
        <dbReference type="Proteomes" id="UP000001661"/>
    </source>
</evidence>
<dbReference type="FunFam" id="1.10.10.1800:FF:000001">
    <property type="entry name" value="tRNA uridine 5-carboxymethylaminomethyl modification enzyme MnmG"/>
    <property type="match status" value="1"/>
</dbReference>
<dbReference type="SUPFAM" id="SSF51905">
    <property type="entry name" value="FAD/NAD(P)-binding domain"/>
    <property type="match status" value="1"/>
</dbReference>
<evidence type="ECO:0000256" key="2">
    <source>
        <dbReference type="ARBA" id="ARBA00003717"/>
    </source>
</evidence>
<dbReference type="GO" id="GO:0002098">
    <property type="term" value="P:tRNA wobble uridine modification"/>
    <property type="evidence" value="ECO:0007669"/>
    <property type="project" value="InterPro"/>
</dbReference>
<dbReference type="RefSeq" id="WP_013279269.1">
    <property type="nucleotide sequence ID" value="NC_014378.1"/>
</dbReference>
<organism evidence="14 15">
    <name type="scientific">Acetohalobium arabaticum (strain ATCC 49924 / DSM 5501 / Z-7288)</name>
    <dbReference type="NCBI Taxonomy" id="574087"/>
    <lineage>
        <taxon>Bacteria</taxon>
        <taxon>Bacillati</taxon>
        <taxon>Bacillota</taxon>
        <taxon>Clostridia</taxon>
        <taxon>Halanaerobiales</taxon>
        <taxon>Halobacteroidaceae</taxon>
        <taxon>Acetohalobium</taxon>
    </lineage>
</organism>
<dbReference type="Proteomes" id="UP000001661">
    <property type="component" value="Chromosome"/>
</dbReference>
<comment type="subunit">
    <text evidence="10 12">Homodimer. Heterotetramer of two MnmE and two MnmG subunits.</text>
</comment>
<dbReference type="InterPro" id="IPR002218">
    <property type="entry name" value="MnmG-rel"/>
</dbReference>
<feature type="binding site" evidence="12">
    <location>
        <begin position="271"/>
        <end position="285"/>
    </location>
    <ligand>
        <name>NAD(+)</name>
        <dbReference type="ChEBI" id="CHEBI:57540"/>
    </ligand>
</feature>
<dbReference type="KEGG" id="aar:Acear_2347"/>
<keyword evidence="5 12" id="KW-0963">Cytoplasm</keyword>
<comment type="cofactor">
    <cofactor evidence="1 12">
        <name>FAD</name>
        <dbReference type="ChEBI" id="CHEBI:57692"/>
    </cofactor>
</comment>
<dbReference type="GO" id="GO:0030488">
    <property type="term" value="P:tRNA methylation"/>
    <property type="evidence" value="ECO:0007669"/>
    <property type="project" value="TreeGrafter"/>
</dbReference>
<evidence type="ECO:0000256" key="5">
    <source>
        <dbReference type="ARBA" id="ARBA00022490"/>
    </source>
</evidence>
<dbReference type="Gene3D" id="1.10.10.1800">
    <property type="entry name" value="tRNA uridine 5-carboxymethylaminomethyl modification enzyme MnmG/GidA"/>
    <property type="match status" value="1"/>
</dbReference>
<comment type="subcellular location">
    <subcellularLocation>
        <location evidence="12">Cytoplasm</location>
    </subcellularLocation>
</comment>
<dbReference type="InterPro" id="IPR044920">
    <property type="entry name" value="MnmG_C_subdom_sf"/>
</dbReference>
<keyword evidence="9 12" id="KW-0520">NAD</keyword>
<evidence type="ECO:0000256" key="10">
    <source>
        <dbReference type="ARBA" id="ARBA00025948"/>
    </source>
</evidence>
<evidence type="ECO:0000256" key="4">
    <source>
        <dbReference type="ARBA" id="ARBA00020461"/>
    </source>
</evidence>
<dbReference type="PANTHER" id="PTHR11806">
    <property type="entry name" value="GLUCOSE INHIBITED DIVISION PROTEIN A"/>
    <property type="match status" value="1"/>
</dbReference>
<comment type="caution">
    <text evidence="12">Lacks conserved residue(s) required for the propagation of feature annotation.</text>
</comment>
<accession>D9QUM7</accession>
<dbReference type="eggNOG" id="COG0445">
    <property type="taxonomic scope" value="Bacteria"/>
</dbReference>
<gene>
    <name evidence="12" type="primary">mnmG</name>
    <name evidence="12" type="synonym">gidA</name>
    <name evidence="14" type="ordered locus">Acear_2347</name>
</gene>
<comment type="similarity">
    <text evidence="3 12">Belongs to the MnmG family.</text>
</comment>
<dbReference type="HOGENOM" id="CLU_007831_2_2_9"/>
<dbReference type="Gene3D" id="3.50.50.60">
    <property type="entry name" value="FAD/NAD(P)-binding domain"/>
    <property type="match status" value="2"/>
</dbReference>
<dbReference type="InterPro" id="IPR040131">
    <property type="entry name" value="MnmG_N"/>
</dbReference>
<dbReference type="NCBIfam" id="TIGR00136">
    <property type="entry name" value="mnmG_gidA"/>
    <property type="match status" value="1"/>
</dbReference>
<dbReference type="OrthoDB" id="9815560at2"/>
<dbReference type="EMBL" id="CP002105">
    <property type="protein sequence ID" value="ADL13828.1"/>
    <property type="molecule type" value="Genomic_DNA"/>
</dbReference>
<evidence type="ECO:0000256" key="11">
    <source>
        <dbReference type="ARBA" id="ARBA00031800"/>
    </source>
</evidence>
<dbReference type="Pfam" id="PF21680">
    <property type="entry name" value="GIDA_C_1st"/>
    <property type="match status" value="1"/>
</dbReference>
<name>D9QUM7_ACEAZ</name>
<dbReference type="STRING" id="574087.Acear_2347"/>
<dbReference type="FunFam" id="3.50.50.60:FF:000002">
    <property type="entry name" value="tRNA uridine 5-carboxymethylaminomethyl modification enzyme MnmG"/>
    <property type="match status" value="1"/>
</dbReference>
<dbReference type="InterPro" id="IPR047001">
    <property type="entry name" value="MnmG_C_subdom"/>
</dbReference>
<keyword evidence="15" id="KW-1185">Reference proteome</keyword>
<keyword evidence="7 12" id="KW-0819">tRNA processing</keyword>
<evidence type="ECO:0000313" key="14">
    <source>
        <dbReference type="EMBL" id="ADL13828.1"/>
    </source>
</evidence>
<dbReference type="InterPro" id="IPR020595">
    <property type="entry name" value="MnmG-rel_CS"/>
</dbReference>
<keyword evidence="6 12" id="KW-0285">Flavoprotein</keyword>
<comment type="function">
    <text evidence="2 12">NAD-binding protein involved in the addition of a carboxymethylaminomethyl (cmnm) group at the wobble position (U34) of certain tRNAs, forming tRNA-cmnm(5)s(2)U34.</text>
</comment>
<reference evidence="14 15" key="1">
    <citation type="journal article" date="2010" name="Stand. Genomic Sci.">
        <title>Complete genome sequence of Acetohalobium arabaticum type strain (Z-7288).</title>
        <authorList>
            <person name="Sikorski J."/>
            <person name="Lapidus A."/>
            <person name="Chertkov O."/>
            <person name="Lucas S."/>
            <person name="Copeland A."/>
            <person name="Glavina Del Rio T."/>
            <person name="Nolan M."/>
            <person name="Tice H."/>
            <person name="Cheng J.F."/>
            <person name="Han C."/>
            <person name="Brambilla E."/>
            <person name="Pitluck S."/>
            <person name="Liolios K."/>
            <person name="Ivanova N."/>
            <person name="Mavromatis K."/>
            <person name="Mikhailova N."/>
            <person name="Pati A."/>
            <person name="Bruce D."/>
            <person name="Detter C."/>
            <person name="Tapia R."/>
            <person name="Goodwin L."/>
            <person name="Chen A."/>
            <person name="Palaniappan K."/>
            <person name="Land M."/>
            <person name="Hauser L."/>
            <person name="Chang Y.J."/>
            <person name="Jeffries C.D."/>
            <person name="Rohde M."/>
            <person name="Goker M."/>
            <person name="Spring S."/>
            <person name="Woyke T."/>
            <person name="Bristow J."/>
            <person name="Eisen J.A."/>
            <person name="Markowitz V."/>
            <person name="Hugenholtz P."/>
            <person name="Kyrpides N.C."/>
            <person name="Klenk H.P."/>
        </authorList>
    </citation>
    <scope>NUCLEOTIDE SEQUENCE [LARGE SCALE GENOMIC DNA]</scope>
    <source>
        <strain evidence="15">ATCC 49924 / DSM 5501 / Z-7288</strain>
    </source>
</reference>